<feature type="transmembrane region" description="Helical" evidence="11">
    <location>
        <begin position="83"/>
        <end position="102"/>
    </location>
</feature>
<feature type="transmembrane region" description="Helical" evidence="11">
    <location>
        <begin position="246"/>
        <end position="268"/>
    </location>
</feature>
<dbReference type="KEGG" id="aaq:AOC05_00425"/>
<feature type="transmembrane region" description="Helical" evidence="11">
    <location>
        <begin position="280"/>
        <end position="300"/>
    </location>
</feature>
<protein>
    <recommendedName>
        <fullName evidence="10">Putative proline/betaine transporter</fullName>
    </recommendedName>
</protein>
<dbReference type="EMBL" id="CP012677">
    <property type="protein sequence ID" value="ALE93852.1"/>
    <property type="molecule type" value="Genomic_DNA"/>
</dbReference>
<evidence type="ECO:0000256" key="2">
    <source>
        <dbReference type="ARBA" id="ARBA00008240"/>
    </source>
</evidence>
<proteinExistence type="inferred from homology"/>
<keyword evidence="8 11" id="KW-0472">Membrane</keyword>
<comment type="similarity">
    <text evidence="2">Belongs to the major facilitator superfamily. Metabolite:H+ Symporter (MHS) family (TC 2.A.1.6) family.</text>
</comment>
<dbReference type="CDD" id="cd17369">
    <property type="entry name" value="MFS_ShiA_like"/>
    <property type="match status" value="1"/>
</dbReference>
<evidence type="ECO:0000256" key="10">
    <source>
        <dbReference type="ARBA" id="ARBA00039918"/>
    </source>
</evidence>
<evidence type="ECO:0000313" key="14">
    <source>
        <dbReference type="Proteomes" id="UP000062833"/>
    </source>
</evidence>
<dbReference type="SUPFAM" id="SSF103473">
    <property type="entry name" value="MFS general substrate transporter"/>
    <property type="match status" value="1"/>
</dbReference>
<dbReference type="InterPro" id="IPR036259">
    <property type="entry name" value="MFS_trans_sf"/>
</dbReference>
<evidence type="ECO:0000256" key="9">
    <source>
        <dbReference type="ARBA" id="ARBA00037295"/>
    </source>
</evidence>
<keyword evidence="7 11" id="KW-1133">Transmembrane helix</keyword>
<evidence type="ECO:0000256" key="7">
    <source>
        <dbReference type="ARBA" id="ARBA00022989"/>
    </source>
</evidence>
<gene>
    <name evidence="13" type="ORF">AOC05_00425</name>
</gene>
<name>A0A0M4R175_9MICC</name>
<dbReference type="InterPro" id="IPR020846">
    <property type="entry name" value="MFS_dom"/>
</dbReference>
<keyword evidence="4" id="KW-1003">Cell membrane</keyword>
<dbReference type="PROSITE" id="PS50850">
    <property type="entry name" value="MFS"/>
    <property type="match status" value="1"/>
</dbReference>
<feature type="domain" description="Major facilitator superfamily (MFS) profile" evidence="12">
    <location>
        <begin position="11"/>
        <end position="430"/>
    </location>
</feature>
<dbReference type="FunFam" id="1.20.1250.20:FF:000001">
    <property type="entry name" value="Dicarboxylate MFS transporter"/>
    <property type="match status" value="1"/>
</dbReference>
<feature type="transmembrane region" description="Helical" evidence="11">
    <location>
        <begin position="156"/>
        <end position="175"/>
    </location>
</feature>
<dbReference type="GO" id="GO:0005886">
    <property type="term" value="C:plasma membrane"/>
    <property type="evidence" value="ECO:0007669"/>
    <property type="project" value="UniProtKB-SubCell"/>
</dbReference>
<keyword evidence="6" id="KW-0769">Symport</keyword>
<evidence type="ECO:0000256" key="4">
    <source>
        <dbReference type="ARBA" id="ARBA00022475"/>
    </source>
</evidence>
<dbReference type="InterPro" id="IPR005828">
    <property type="entry name" value="MFS_sugar_transport-like"/>
</dbReference>
<feature type="transmembrane region" description="Helical" evidence="11">
    <location>
        <begin position="377"/>
        <end position="399"/>
    </location>
</feature>
<dbReference type="PANTHER" id="PTHR43045:SF1">
    <property type="entry name" value="SHIKIMATE TRANSPORTER"/>
    <property type="match status" value="1"/>
</dbReference>
<keyword evidence="14" id="KW-1185">Reference proteome</keyword>
<feature type="transmembrane region" description="Helical" evidence="11">
    <location>
        <begin position="21"/>
        <end position="42"/>
    </location>
</feature>
<evidence type="ECO:0000256" key="6">
    <source>
        <dbReference type="ARBA" id="ARBA00022847"/>
    </source>
</evidence>
<feature type="transmembrane region" description="Helical" evidence="11">
    <location>
        <begin position="312"/>
        <end position="331"/>
    </location>
</feature>
<evidence type="ECO:0000256" key="11">
    <source>
        <dbReference type="SAM" id="Phobius"/>
    </source>
</evidence>
<dbReference type="AlphaFoldDB" id="A0A0M4R175"/>
<reference evidence="14" key="1">
    <citation type="submission" date="2015-09" db="EMBL/GenBank/DDBJ databases">
        <title>Complete genome of Arthrobacter alpinus strain R3.8.</title>
        <authorList>
            <person name="See-Too W.S."/>
            <person name="Chan K.G."/>
        </authorList>
    </citation>
    <scope>NUCLEOTIDE SEQUENCE [LARGE SCALE GENOMIC DNA]</scope>
    <source>
        <strain evidence="14">R3.8</strain>
    </source>
</reference>
<organism evidence="13 14">
    <name type="scientific">Arthrobacter alpinus</name>
    <dbReference type="NCBI Taxonomy" id="656366"/>
    <lineage>
        <taxon>Bacteria</taxon>
        <taxon>Bacillati</taxon>
        <taxon>Actinomycetota</taxon>
        <taxon>Actinomycetes</taxon>
        <taxon>Micrococcales</taxon>
        <taxon>Micrococcaceae</taxon>
        <taxon>Arthrobacter</taxon>
    </lineage>
</organism>
<accession>A0A0M4R175</accession>
<evidence type="ECO:0000256" key="8">
    <source>
        <dbReference type="ARBA" id="ARBA00023136"/>
    </source>
</evidence>
<comment type="subcellular location">
    <subcellularLocation>
        <location evidence="1">Cell membrane</location>
        <topology evidence="1">Multi-pass membrane protein</topology>
    </subcellularLocation>
</comment>
<comment type="function">
    <text evidence="9">May be a proton symporter involved in the uptake of osmolytes such as proline and glycine betaine.</text>
</comment>
<evidence type="ECO:0000313" key="13">
    <source>
        <dbReference type="EMBL" id="ALE93852.1"/>
    </source>
</evidence>
<keyword evidence="3" id="KW-0813">Transport</keyword>
<evidence type="ECO:0000256" key="5">
    <source>
        <dbReference type="ARBA" id="ARBA00022692"/>
    </source>
</evidence>
<dbReference type="GO" id="GO:0015293">
    <property type="term" value="F:symporter activity"/>
    <property type="evidence" value="ECO:0007669"/>
    <property type="project" value="UniProtKB-KW"/>
</dbReference>
<dbReference type="Proteomes" id="UP000062833">
    <property type="component" value="Chromosome"/>
</dbReference>
<sequence>MQEQIALARKAATASLIGTAIEWYDFFIFATASTLVFGRVFFPENDPLTGILLSFAIFGVGFFARPLGGIVFGLIGDRKGRKVALVATLMIMGLATTAIALVPTTAQIGILAPILLVILRLVQGFATGGEWGGAALVAVEFAPEGKKGKYGSFTQVGNALGIVMSTGAFAIVSLLPDEQLLSWGWRLPFLFSIVLVVAGLVIRMKLTETPDFIRATEEAERNKAAAIVVTEASPLKTIGRKYLGRTLLAMGIAYGVGTLGYVMLTFVITYSVEFTEIDRTLALTATTVGAAIGVFVFYGMGIASDRFNARRVVMFGATIGMLLAFPFFWLLDTNSTFALFAVAIIGFNLAYGPQYAAEPVLFAGLFPARVRYTGLSLVLQIPSILFGMTATIATALLIATNGDPWALSLYILFTQALVFICAYFLRQSTDRDDAELALTEVPAESTAS</sequence>
<keyword evidence="5 11" id="KW-0812">Transmembrane</keyword>
<feature type="transmembrane region" description="Helical" evidence="11">
    <location>
        <begin position="187"/>
        <end position="204"/>
    </location>
</feature>
<evidence type="ECO:0000256" key="3">
    <source>
        <dbReference type="ARBA" id="ARBA00022448"/>
    </source>
</evidence>
<evidence type="ECO:0000259" key="12">
    <source>
        <dbReference type="PROSITE" id="PS50850"/>
    </source>
</evidence>
<feature type="transmembrane region" description="Helical" evidence="11">
    <location>
        <begin position="48"/>
        <end position="76"/>
    </location>
</feature>
<evidence type="ECO:0000256" key="1">
    <source>
        <dbReference type="ARBA" id="ARBA00004651"/>
    </source>
</evidence>
<feature type="transmembrane region" description="Helical" evidence="11">
    <location>
        <begin position="405"/>
        <end position="425"/>
    </location>
</feature>
<dbReference type="PANTHER" id="PTHR43045">
    <property type="entry name" value="SHIKIMATE TRANSPORTER"/>
    <property type="match status" value="1"/>
</dbReference>
<dbReference type="Gene3D" id="1.20.1250.20">
    <property type="entry name" value="MFS general substrate transporter like domains"/>
    <property type="match status" value="1"/>
</dbReference>
<dbReference type="Pfam" id="PF00083">
    <property type="entry name" value="Sugar_tr"/>
    <property type="match status" value="1"/>
</dbReference>
<feature type="transmembrane region" description="Helical" evidence="11">
    <location>
        <begin position="337"/>
        <end position="356"/>
    </location>
</feature>
<dbReference type="PATRIC" id="fig|656366.3.peg.86"/>